<protein>
    <recommendedName>
        <fullName evidence="6">Lipoprotein</fullName>
    </recommendedName>
</protein>
<dbReference type="PROSITE" id="PS51257">
    <property type="entry name" value="PROKAR_LIPOPROTEIN"/>
    <property type="match status" value="1"/>
</dbReference>
<reference evidence="2 4" key="1">
    <citation type="submission" date="2015-07" db="EMBL/GenBank/DDBJ databases">
        <title>Fjat-14205 dsm 2895.</title>
        <authorList>
            <person name="Liu B."/>
            <person name="Wang J."/>
            <person name="Zhu Y."/>
            <person name="Liu G."/>
            <person name="Chen Q."/>
            <person name="Chen Z."/>
            <person name="Lan J."/>
            <person name="Che J."/>
            <person name="Ge C."/>
            <person name="Shi H."/>
            <person name="Pan Z."/>
            <person name="Liu X."/>
        </authorList>
    </citation>
    <scope>NUCLEOTIDE SEQUENCE [LARGE SCALE GENOMIC DNA]</scope>
    <source>
        <strain evidence="2 4">DSM 2895</strain>
    </source>
</reference>
<dbReference type="EMBL" id="LGUG01000004">
    <property type="protein sequence ID" value="KON97087.1"/>
    <property type="molecule type" value="Genomic_DNA"/>
</dbReference>
<keyword evidence="4" id="KW-1185">Reference proteome</keyword>
<dbReference type="RefSeq" id="WP_043068591.1">
    <property type="nucleotide sequence ID" value="NZ_BJOA01000327.1"/>
</dbReference>
<keyword evidence="1" id="KW-0732">Signal</keyword>
<evidence type="ECO:0008006" key="6">
    <source>
        <dbReference type="Google" id="ProtNLM"/>
    </source>
</evidence>
<name>A0A0D1X8P2_ANEMI</name>
<dbReference type="EMBL" id="FNED01000036">
    <property type="protein sequence ID" value="SDK04162.1"/>
    <property type="molecule type" value="Genomic_DNA"/>
</dbReference>
<evidence type="ECO:0000256" key="1">
    <source>
        <dbReference type="SAM" id="SignalP"/>
    </source>
</evidence>
<dbReference type="PATRIC" id="fig|47500.8.peg.4169"/>
<dbReference type="OrthoDB" id="2811497at2"/>
<organism evidence="2 4">
    <name type="scientific">Aneurinibacillus migulanus</name>
    <name type="common">Bacillus migulanus</name>
    <dbReference type="NCBI Taxonomy" id="47500"/>
    <lineage>
        <taxon>Bacteria</taxon>
        <taxon>Bacillati</taxon>
        <taxon>Bacillota</taxon>
        <taxon>Bacilli</taxon>
        <taxon>Bacillales</taxon>
        <taxon>Paenibacillaceae</taxon>
        <taxon>Aneurinibacillus group</taxon>
        <taxon>Aneurinibacillus</taxon>
    </lineage>
</organism>
<evidence type="ECO:0000313" key="2">
    <source>
        <dbReference type="EMBL" id="KON97087.1"/>
    </source>
</evidence>
<dbReference type="Proteomes" id="UP000037269">
    <property type="component" value="Unassembled WGS sequence"/>
</dbReference>
<feature type="signal peptide" evidence="1">
    <location>
        <begin position="1"/>
        <end position="24"/>
    </location>
</feature>
<dbReference type="STRING" id="47500.AF333_18045"/>
<evidence type="ECO:0000313" key="3">
    <source>
        <dbReference type="EMBL" id="SDK04162.1"/>
    </source>
</evidence>
<accession>A0A0D1X8P2</accession>
<dbReference type="GeneID" id="42307065"/>
<sequence length="362" mass="40776">MKKMKRILASAGATVILLTGCSSVGNMDFTQYAVKQMEIASMESKGVTTINLKYDEKKVEDKEALKLLKLFSDIKITAHMINENKDTMSIVGTITVRKGDIPFKLFLKQEEVILQLDNASKPIRMIDKTGSPSANNENYIATIKKLTPYIVKHLPNPSTLEVTSKQDKVLDESINGKNIHVEIYGDEIPSLILSFMEGISKDKEAIEVLVNTINETDASVKLTTETFQKELDTMVVKLKEQLTTLKQDKTSQQLFSKNNYIKADILVDNKLHERKSDMTFHFAFPIPDESGIESLKIESKNENWNINQPIKAQNISATQYLTEEQLGVDRGGKNFLDTLNKESSVLYDILVNDLGIHVDKEK</sequence>
<proteinExistence type="predicted"/>
<feature type="chain" id="PRO_5038208559" description="Lipoprotein" evidence="1">
    <location>
        <begin position="25"/>
        <end position="362"/>
    </location>
</feature>
<dbReference type="AlphaFoldDB" id="A0A0D1X8P2"/>
<reference evidence="3 5" key="2">
    <citation type="submission" date="2016-10" db="EMBL/GenBank/DDBJ databases">
        <authorList>
            <person name="de Groot N.N."/>
        </authorList>
    </citation>
    <scope>NUCLEOTIDE SEQUENCE [LARGE SCALE GENOMIC DNA]</scope>
    <source>
        <strain evidence="3 5">DSM 2895</strain>
    </source>
</reference>
<evidence type="ECO:0000313" key="5">
    <source>
        <dbReference type="Proteomes" id="UP000182836"/>
    </source>
</evidence>
<gene>
    <name evidence="2" type="ORF">AF333_18045</name>
    <name evidence="3" type="ORF">SAMN04487909_13663</name>
</gene>
<evidence type="ECO:0000313" key="4">
    <source>
        <dbReference type="Proteomes" id="UP000037269"/>
    </source>
</evidence>
<dbReference type="Proteomes" id="UP000182836">
    <property type="component" value="Unassembled WGS sequence"/>
</dbReference>